<organism evidence="1 2">
    <name type="scientific">Pedobacter cryoconitis</name>
    <dbReference type="NCBI Taxonomy" id="188932"/>
    <lineage>
        <taxon>Bacteria</taxon>
        <taxon>Pseudomonadati</taxon>
        <taxon>Bacteroidota</taxon>
        <taxon>Sphingobacteriia</taxon>
        <taxon>Sphingobacteriales</taxon>
        <taxon>Sphingobacteriaceae</taxon>
        <taxon>Pedobacter</taxon>
    </lineage>
</organism>
<name>A0A127VF93_9SPHI</name>
<proteinExistence type="predicted"/>
<accession>A0A127VF93</accession>
<keyword evidence="2" id="KW-1185">Reference proteome</keyword>
<evidence type="ECO:0000313" key="2">
    <source>
        <dbReference type="Proteomes" id="UP000071561"/>
    </source>
</evidence>
<reference evidence="1 2" key="1">
    <citation type="submission" date="2016-03" db="EMBL/GenBank/DDBJ databases">
        <title>Complete genome sequence of Pedobacter cryoconitis PAMC 27485.</title>
        <authorList>
            <person name="Lee J."/>
            <person name="Kim O.-S."/>
        </authorList>
    </citation>
    <scope>NUCLEOTIDE SEQUENCE [LARGE SCALE GENOMIC DNA]</scope>
    <source>
        <strain evidence="1 2">PAMC 27485</strain>
    </source>
</reference>
<dbReference type="KEGG" id="pcm:AY601_3154"/>
<dbReference type="PATRIC" id="fig|188932.3.peg.3286"/>
<dbReference type="Proteomes" id="UP000071561">
    <property type="component" value="Chromosome"/>
</dbReference>
<gene>
    <name evidence="1" type="ORF">AY601_3154</name>
</gene>
<dbReference type="EMBL" id="CP014504">
    <property type="protein sequence ID" value="AMQ00026.1"/>
    <property type="molecule type" value="Genomic_DNA"/>
</dbReference>
<sequence length="169" mass="19353">MSSKDQSSANVLTFQKGKYVFTDHLEEVHPEGASVPFLTAQAILMTVEKDVFKGDIATVKISDLILKQSTFIDDNGKVVEAHKLYVWPRNLGSTKEWTANKLEFLNEFVLNFPIEIISLEESNGVTWKYITPENFKKIPEGIEASSSFQEYAMHQSEYFFLRRPLNEPK</sequence>
<dbReference type="OrthoDB" id="762245at2"/>
<dbReference type="AlphaFoldDB" id="A0A127VF93"/>
<dbReference type="RefSeq" id="WP_068402688.1">
    <property type="nucleotide sequence ID" value="NZ_CP014504.1"/>
</dbReference>
<protein>
    <submittedName>
        <fullName evidence="1">Uncharacterized protein</fullName>
    </submittedName>
</protein>
<evidence type="ECO:0000313" key="1">
    <source>
        <dbReference type="EMBL" id="AMQ00026.1"/>
    </source>
</evidence>